<dbReference type="RefSeq" id="XP_004991249.1">
    <property type="nucleotide sequence ID" value="XM_004991192.1"/>
</dbReference>
<feature type="signal peptide" evidence="3">
    <location>
        <begin position="1"/>
        <end position="19"/>
    </location>
</feature>
<keyword evidence="1" id="KW-0677">Repeat</keyword>
<accession>F2UIC8</accession>
<evidence type="ECO:0000313" key="4">
    <source>
        <dbReference type="EMBL" id="EGD76877.1"/>
    </source>
</evidence>
<dbReference type="PANTHER" id="PTHR16193">
    <property type="entry name" value="TETRATRICOPEPTIDE REPEAT PROTEIN 27"/>
    <property type="match status" value="1"/>
</dbReference>
<evidence type="ECO:0000256" key="3">
    <source>
        <dbReference type="SAM" id="SignalP"/>
    </source>
</evidence>
<dbReference type="GeneID" id="16071810"/>
<dbReference type="PANTHER" id="PTHR16193:SF0">
    <property type="entry name" value="TETRATRICOPEPTIDE REPEAT PROTEIN 27"/>
    <property type="match status" value="1"/>
</dbReference>
<dbReference type="FunCoup" id="F2UIC8">
    <property type="interactions" value="686"/>
</dbReference>
<evidence type="ECO:0000256" key="1">
    <source>
        <dbReference type="ARBA" id="ARBA00022737"/>
    </source>
</evidence>
<proteinExistence type="predicted"/>
<dbReference type="InParanoid" id="F2UIC8"/>
<sequence>MLFLFGVAALLAFMQDNWTGPPLMRQGLELHHLLEEKMPTKTAATTSNDDAGGDDDVLQVLKPGDAMPDDLPVGAREGERSTPTHRTILACLSADGEQMYAWVRVPLLLLIARTVFDSADKRFPQVQAAAAYELRALRAHQEMMEQTCASIYDRVNAVIPAVEAAAAAPDLAGGAAAAAQLFLETALVFHMYHHTSNAQAALDRAQTTLDMEVALTGALGKRTKFQVKSLPQLLLAISKSTNAHHDHPEPTSPPEQLPKTRLDKLKSRKLQRSTEQLAVVSNLFMRRAPDARGRLHNIFSVSLPPYWQLQRELAQRYITIGLHRDALVLYERLELWEGVITAHQLLNQDTTAEAIVRARLDVDPNNASLWCALGEITRKEEHFTKAWEMSGGRLTKAMRLMGLMLLRQAEHALESRDELKTDKYKRAMDCFEKCLKLNSLQAGVWFSLGCAAMRIDDHATCTRAFRRKVEIDDSDFESWNNLANGYVQLGDKRRAYFAFHESTKRAFDNWKVWENYSAIAVDVCAFSETIRSIHRLMELKSAYDDWQVLAALTQGVLNNVRDVEGRESKQFTDKLAEVMQNLRHITVSDYRVWLVAARFFNGIGSHKEAYDARRNAYQLAKAAKGWEKDPHAATRVVECLQDMVEGNAEGKAVKEMNSCKLMIKGVAKTLSMAVDKGYGGEEMQQLRDRTQQLLDTAQAFVEQHKE</sequence>
<dbReference type="KEGG" id="sre:PTSG_08224"/>
<dbReference type="AlphaFoldDB" id="F2UIC8"/>
<dbReference type="eggNOG" id="KOG1128">
    <property type="taxonomic scope" value="Eukaryota"/>
</dbReference>
<keyword evidence="3" id="KW-0732">Signal</keyword>
<dbReference type="InterPro" id="IPR011990">
    <property type="entry name" value="TPR-like_helical_dom_sf"/>
</dbReference>
<dbReference type="Pfam" id="PF13181">
    <property type="entry name" value="TPR_8"/>
    <property type="match status" value="1"/>
</dbReference>
<dbReference type="SUPFAM" id="SSF48452">
    <property type="entry name" value="TPR-like"/>
    <property type="match status" value="1"/>
</dbReference>
<organism evidence="5">
    <name type="scientific">Salpingoeca rosetta (strain ATCC 50818 / BSB-021)</name>
    <dbReference type="NCBI Taxonomy" id="946362"/>
    <lineage>
        <taxon>Eukaryota</taxon>
        <taxon>Choanoflagellata</taxon>
        <taxon>Craspedida</taxon>
        <taxon>Salpingoecidae</taxon>
        <taxon>Salpingoeca</taxon>
    </lineage>
</organism>
<dbReference type="Gene3D" id="1.25.40.10">
    <property type="entry name" value="Tetratricopeptide repeat domain"/>
    <property type="match status" value="1"/>
</dbReference>
<evidence type="ECO:0000256" key="2">
    <source>
        <dbReference type="ARBA" id="ARBA00022803"/>
    </source>
</evidence>
<feature type="chain" id="PRO_5003287694" evidence="3">
    <location>
        <begin position="20"/>
        <end position="706"/>
    </location>
</feature>
<reference evidence="4" key="1">
    <citation type="submission" date="2009-08" db="EMBL/GenBank/DDBJ databases">
        <title>Annotation of Salpingoeca rosetta.</title>
        <authorList>
            <consortium name="The Broad Institute Genome Sequencing Platform"/>
            <person name="Russ C."/>
            <person name="Cuomo C."/>
            <person name="Burger G."/>
            <person name="Gray M.W."/>
            <person name="Holland P.W.H."/>
            <person name="King N."/>
            <person name="Lang F.B.F."/>
            <person name="Roger A.J."/>
            <person name="Ruiz-Trillo I."/>
            <person name="Young S.K."/>
            <person name="Zeng Q."/>
            <person name="Gargeya S."/>
            <person name="Alvarado L."/>
            <person name="Berlin A."/>
            <person name="Chapman S.B."/>
            <person name="Chen Z."/>
            <person name="Freedman E."/>
            <person name="Gellesch M."/>
            <person name="Goldberg J."/>
            <person name="Griggs A."/>
            <person name="Gujja S."/>
            <person name="Heilman E."/>
            <person name="Heiman D."/>
            <person name="Howarth C."/>
            <person name="Mehta T."/>
            <person name="Neiman D."/>
            <person name="Pearson M."/>
            <person name="Roberts A."/>
            <person name="Saif S."/>
            <person name="Shea T."/>
            <person name="Shenoy N."/>
            <person name="Sisk P."/>
            <person name="Stolte C."/>
            <person name="Sykes S."/>
            <person name="White J."/>
            <person name="Yandava C."/>
            <person name="Haas B."/>
            <person name="Nusbaum C."/>
            <person name="Birren B."/>
        </authorList>
    </citation>
    <scope>NUCLEOTIDE SEQUENCE [LARGE SCALE GENOMIC DNA]</scope>
    <source>
        <strain evidence="4">ATCC 50818</strain>
    </source>
</reference>
<protein>
    <submittedName>
        <fullName evidence="4">Uncharacterized protein</fullName>
    </submittedName>
</protein>
<dbReference type="InterPro" id="IPR019734">
    <property type="entry name" value="TPR_rpt"/>
</dbReference>
<dbReference type="STRING" id="946362.F2UIC8"/>
<evidence type="ECO:0000313" key="5">
    <source>
        <dbReference type="Proteomes" id="UP000007799"/>
    </source>
</evidence>
<dbReference type="EMBL" id="GL832975">
    <property type="protein sequence ID" value="EGD76877.1"/>
    <property type="molecule type" value="Genomic_DNA"/>
</dbReference>
<dbReference type="OMA" id="LELWEGV"/>
<gene>
    <name evidence="4" type="ORF">PTSG_08224</name>
</gene>
<dbReference type="InterPro" id="IPR044244">
    <property type="entry name" value="TTC27/Emw1"/>
</dbReference>
<name>F2UIC8_SALR5</name>
<keyword evidence="2" id="KW-0802">TPR repeat</keyword>
<dbReference type="Proteomes" id="UP000007799">
    <property type="component" value="Unassembled WGS sequence"/>
</dbReference>
<dbReference type="OrthoDB" id="1936594at2759"/>
<keyword evidence="5" id="KW-1185">Reference proteome</keyword>